<comment type="caution">
    <text evidence="1">The sequence shown here is derived from an EMBL/GenBank/DDBJ whole genome shotgun (WGS) entry which is preliminary data.</text>
</comment>
<reference evidence="1 2" key="1">
    <citation type="submission" date="2016-10" db="EMBL/GenBank/DDBJ databases">
        <title>Comparative genome analysis of multiple Pseudomonas spp. focuses on biocontrol and plant growth promoting traits.</title>
        <authorList>
            <person name="Tao X.-Y."/>
            <person name="Taylor C.G."/>
        </authorList>
    </citation>
    <scope>NUCLEOTIDE SEQUENCE [LARGE SCALE GENOMIC DNA]</scope>
    <source>
        <strain evidence="1 2">37A10</strain>
    </source>
</reference>
<evidence type="ECO:0000313" key="1">
    <source>
        <dbReference type="EMBL" id="RON42583.1"/>
    </source>
</evidence>
<accession>A0A423JY20</accession>
<proteinExistence type="predicted"/>
<evidence type="ECO:0000313" key="2">
    <source>
        <dbReference type="Proteomes" id="UP000285349"/>
    </source>
</evidence>
<name>A0A423JY20_9PSED</name>
<protein>
    <submittedName>
        <fullName evidence="1">Uncharacterized protein</fullName>
    </submittedName>
</protein>
<sequence length="138" mass="15808">MNILDFLQQSFHLTDNGMKSAQLIEKLTKESFTYKNDYIIKKSSNAYKEELTIQKEIANSTSSAMPGLEELINALSCMAPDAIISMRFIDGPNWDGRIFYDEKNTLTGVIIGKKKNRDWKTPPNWDGSEEMLKTYNTK</sequence>
<dbReference type="EMBL" id="MOBQ01000027">
    <property type="protein sequence ID" value="RON42583.1"/>
    <property type="molecule type" value="Genomic_DNA"/>
</dbReference>
<dbReference type="OrthoDB" id="6874312at2"/>
<dbReference type="Proteomes" id="UP000285349">
    <property type="component" value="Unassembled WGS sequence"/>
</dbReference>
<dbReference type="RefSeq" id="WP_123513445.1">
    <property type="nucleotide sequence ID" value="NZ_MOBQ01000027.1"/>
</dbReference>
<dbReference type="AlphaFoldDB" id="A0A423JY20"/>
<gene>
    <name evidence="1" type="ORF">BK666_22855</name>
</gene>
<organism evidence="1 2">
    <name type="scientific">Pseudomonas frederiksbergensis</name>
    <dbReference type="NCBI Taxonomy" id="104087"/>
    <lineage>
        <taxon>Bacteria</taxon>
        <taxon>Pseudomonadati</taxon>
        <taxon>Pseudomonadota</taxon>
        <taxon>Gammaproteobacteria</taxon>
        <taxon>Pseudomonadales</taxon>
        <taxon>Pseudomonadaceae</taxon>
        <taxon>Pseudomonas</taxon>
    </lineage>
</organism>